<dbReference type="AlphaFoldDB" id="A0A975ITM5"/>
<dbReference type="Pfam" id="PF17174">
    <property type="entry name" value="DUF5130"/>
    <property type="match status" value="1"/>
</dbReference>
<organism evidence="2 3">
    <name type="scientific">Phenylobacterium montanum</name>
    <dbReference type="NCBI Taxonomy" id="2823693"/>
    <lineage>
        <taxon>Bacteria</taxon>
        <taxon>Pseudomonadati</taxon>
        <taxon>Pseudomonadota</taxon>
        <taxon>Alphaproteobacteria</taxon>
        <taxon>Caulobacterales</taxon>
        <taxon>Caulobacteraceae</taxon>
        <taxon>Phenylobacterium</taxon>
    </lineage>
</organism>
<dbReference type="PANTHER" id="PTHR30373:SF8">
    <property type="entry name" value="BLL7265 PROTEIN"/>
    <property type="match status" value="1"/>
</dbReference>
<proteinExistence type="predicted"/>
<reference evidence="2" key="1">
    <citation type="submission" date="2021-04" db="EMBL/GenBank/DDBJ databases">
        <title>The complete genome sequence of Caulobacter sp. S6.</title>
        <authorList>
            <person name="Tang Y."/>
            <person name="Ouyang W."/>
            <person name="Liu Q."/>
            <person name="Huang B."/>
            <person name="Guo Z."/>
            <person name="Lei P."/>
        </authorList>
    </citation>
    <scope>NUCLEOTIDE SEQUENCE</scope>
    <source>
        <strain evidence="2">S6</strain>
    </source>
</reference>
<dbReference type="Gene3D" id="3.10.310.50">
    <property type="match status" value="1"/>
</dbReference>
<accession>A0A975ITM5</accession>
<keyword evidence="3" id="KW-1185">Reference proteome</keyword>
<keyword evidence="1" id="KW-0812">Transmembrane</keyword>
<keyword evidence="1" id="KW-0472">Membrane</keyword>
<dbReference type="EMBL" id="CP073078">
    <property type="protein sequence ID" value="QUD86624.1"/>
    <property type="molecule type" value="Genomic_DNA"/>
</dbReference>
<evidence type="ECO:0000256" key="1">
    <source>
        <dbReference type="SAM" id="Phobius"/>
    </source>
</evidence>
<evidence type="ECO:0000313" key="3">
    <source>
        <dbReference type="Proteomes" id="UP000676409"/>
    </source>
</evidence>
<feature type="transmembrane region" description="Helical" evidence="1">
    <location>
        <begin position="40"/>
        <end position="63"/>
    </location>
</feature>
<protein>
    <submittedName>
        <fullName evidence="2">DUF5130 family protein</fullName>
    </submittedName>
</protein>
<sequence length="223" mass="23572">MLSKSDHQRIADAIATAETATRGEIFCVVAHESGAYRETAFAWAAGLALAGPPVVLLAGFRPWERIATGDWSTGAMAHPHPMTILMGYATVQALLFAASLLLISLPAARRVLTPPRVKRARVHARALEQFAHRLHATEAETGVLIYASLAERRVEVIADELIHAKVGDAAWDQAVAAALARIRQGDIAGGLVAAIESCGAVLARHCPVEGDRASPPGGEAIEI</sequence>
<dbReference type="Proteomes" id="UP000676409">
    <property type="component" value="Chromosome"/>
</dbReference>
<dbReference type="KEGG" id="caul:KCG34_16250"/>
<gene>
    <name evidence="2" type="ORF">KCG34_16250</name>
</gene>
<feature type="transmembrane region" description="Helical" evidence="1">
    <location>
        <begin position="83"/>
        <end position="108"/>
    </location>
</feature>
<dbReference type="RefSeq" id="WP_211936676.1">
    <property type="nucleotide sequence ID" value="NZ_CP073078.1"/>
</dbReference>
<keyword evidence="1" id="KW-1133">Transmembrane helix</keyword>
<name>A0A975ITM5_9CAUL</name>
<evidence type="ECO:0000313" key="2">
    <source>
        <dbReference type="EMBL" id="QUD86624.1"/>
    </source>
</evidence>
<dbReference type="InterPro" id="IPR033437">
    <property type="entry name" value="DUF5130"/>
</dbReference>
<dbReference type="PANTHER" id="PTHR30373">
    <property type="entry name" value="UPF0603 PROTEIN YGCG"/>
    <property type="match status" value="1"/>
</dbReference>